<comment type="subcellular location">
    <subcellularLocation>
        <location evidence="14">Late endosome membrane</location>
        <topology evidence="14">Single-pass type I membrane protein</topology>
    </subcellularLocation>
    <subcellularLocation>
        <location evidence="1">Lysosome membrane</location>
        <topology evidence="1">Single-pass type I membrane protein</topology>
    </subcellularLocation>
</comment>
<protein>
    <recommendedName>
        <fullName evidence="18">Ig-like domain-containing protein</fullName>
    </recommendedName>
</protein>
<dbReference type="GO" id="GO:0005765">
    <property type="term" value="C:lysosomal membrane"/>
    <property type="evidence" value="ECO:0007669"/>
    <property type="project" value="UniProtKB-SubCell"/>
</dbReference>
<dbReference type="GeneID" id="117020412"/>
<keyword evidence="3 16" id="KW-0812">Transmembrane</keyword>
<keyword evidence="5" id="KW-0967">Endosome</keyword>
<evidence type="ECO:0000256" key="9">
    <source>
        <dbReference type="ARBA" id="ARBA00023136"/>
    </source>
</evidence>
<dbReference type="Pfam" id="PF00993">
    <property type="entry name" value="MHC_II_alpha"/>
    <property type="match status" value="1"/>
</dbReference>
<evidence type="ECO:0000256" key="16">
    <source>
        <dbReference type="SAM" id="Phobius"/>
    </source>
</evidence>
<dbReference type="InterPro" id="IPR014745">
    <property type="entry name" value="MHC_II_a/b_N"/>
</dbReference>
<dbReference type="InterPro" id="IPR003597">
    <property type="entry name" value="Ig_C1-set"/>
</dbReference>
<evidence type="ECO:0000256" key="5">
    <source>
        <dbReference type="ARBA" id="ARBA00022753"/>
    </source>
</evidence>
<dbReference type="Gene3D" id="3.10.320.10">
    <property type="entry name" value="Class II Histocompatibility Antigen, M Beta Chain, Chain B, domain 1"/>
    <property type="match status" value="2"/>
</dbReference>
<keyword evidence="20" id="KW-1185">Reference proteome</keyword>
<dbReference type="RefSeq" id="XP_032958766.1">
    <property type="nucleotide sequence ID" value="XM_033102875.1"/>
</dbReference>
<dbReference type="SUPFAM" id="SSF54452">
    <property type="entry name" value="MHC antigen-recognition domain"/>
    <property type="match status" value="2"/>
</dbReference>
<dbReference type="InterPro" id="IPR007110">
    <property type="entry name" value="Ig-like_dom"/>
</dbReference>
<dbReference type="FunFam" id="2.60.40.10:FF:000968">
    <property type="entry name" value="MHC class II H2-M beta 2 chain"/>
    <property type="match status" value="1"/>
</dbReference>
<dbReference type="SUPFAM" id="SSF48726">
    <property type="entry name" value="Immunoglobulin"/>
    <property type="match status" value="2"/>
</dbReference>
<dbReference type="PANTHER" id="PTHR19944:SF50">
    <property type="entry name" value="HLA CLASS II HISTOCOMPATIBILITY ANTIGEN, DM ALPHA CHAIN"/>
    <property type="match status" value="1"/>
</dbReference>
<dbReference type="OrthoDB" id="8935021at2759"/>
<reference evidence="19" key="4">
    <citation type="submission" date="2025-08" db="UniProtKB">
        <authorList>
            <consortium name="Ensembl"/>
        </authorList>
    </citation>
    <scope>IDENTIFICATION</scope>
</reference>
<keyword evidence="8" id="KW-1064">Adaptive immunity</keyword>
<dbReference type="SMART" id="SM00920">
    <property type="entry name" value="MHC_II_alpha"/>
    <property type="match status" value="1"/>
</dbReference>
<feature type="domain" description="Ig-like" evidence="18">
    <location>
        <begin position="127"/>
        <end position="215"/>
    </location>
</feature>
<evidence type="ECO:0000256" key="11">
    <source>
        <dbReference type="ARBA" id="ARBA00023180"/>
    </source>
</evidence>
<dbReference type="PROSITE" id="PS50835">
    <property type="entry name" value="IG_LIKE"/>
    <property type="match status" value="2"/>
</dbReference>
<name>A0A671F146_RHIFE</name>
<dbReference type="InParanoid" id="A0A671F146"/>
<dbReference type="InterPro" id="IPR001003">
    <property type="entry name" value="MHC_II_a_N"/>
</dbReference>
<dbReference type="SMART" id="SM00407">
    <property type="entry name" value="IGc1"/>
    <property type="match status" value="2"/>
</dbReference>
<dbReference type="GO" id="GO:0042613">
    <property type="term" value="C:MHC class II protein complex"/>
    <property type="evidence" value="ECO:0007669"/>
    <property type="project" value="UniProtKB-KW"/>
</dbReference>
<keyword evidence="10" id="KW-1015">Disulfide bond</keyword>
<evidence type="ECO:0000256" key="7">
    <source>
        <dbReference type="ARBA" id="ARBA00022989"/>
    </source>
</evidence>
<accession>A0A671F146</accession>
<dbReference type="SMART" id="SM00921">
    <property type="entry name" value="MHC_II_beta"/>
    <property type="match status" value="1"/>
</dbReference>
<dbReference type="InterPro" id="IPR011162">
    <property type="entry name" value="MHC_I/II-like_Ag-recog"/>
</dbReference>
<evidence type="ECO:0000313" key="19">
    <source>
        <dbReference type="Ensembl" id="ENSRFEP00010019310.1"/>
    </source>
</evidence>
<comment type="similarity">
    <text evidence="2 15">Belongs to the MHC class II family.</text>
</comment>
<keyword evidence="12" id="KW-0491">MHC II</keyword>
<evidence type="ECO:0000256" key="14">
    <source>
        <dbReference type="ARBA" id="ARBA00037817"/>
    </source>
</evidence>
<dbReference type="Ensembl" id="ENSRFET00010021016.1">
    <property type="protein sequence ID" value="ENSRFEP00010019310.1"/>
    <property type="gene ID" value="ENSRFEG00010012948.1"/>
</dbReference>
<feature type="transmembrane region" description="Helical" evidence="16">
    <location>
        <begin position="482"/>
        <end position="501"/>
    </location>
</feature>
<dbReference type="GO" id="GO:0002250">
    <property type="term" value="P:adaptive immune response"/>
    <property type="evidence" value="ECO:0007669"/>
    <property type="project" value="UniProtKB-KW"/>
</dbReference>
<evidence type="ECO:0000256" key="13">
    <source>
        <dbReference type="ARBA" id="ARBA00023228"/>
    </source>
</evidence>
<dbReference type="Proteomes" id="UP000472240">
    <property type="component" value="Chromosome 3"/>
</dbReference>
<evidence type="ECO:0000256" key="1">
    <source>
        <dbReference type="ARBA" id="ARBA00004352"/>
    </source>
</evidence>
<dbReference type="Pfam" id="PF07654">
    <property type="entry name" value="C1-set"/>
    <property type="match status" value="2"/>
</dbReference>
<keyword evidence="7 16" id="KW-1133">Transmembrane helix</keyword>
<reference evidence="19" key="5">
    <citation type="submission" date="2025-09" db="UniProtKB">
        <authorList>
            <consortium name="Ensembl"/>
        </authorList>
    </citation>
    <scope>IDENTIFICATION</scope>
</reference>
<dbReference type="InterPro" id="IPR050160">
    <property type="entry name" value="MHC/Immunoglobulin"/>
</dbReference>
<dbReference type="InterPro" id="IPR036179">
    <property type="entry name" value="Ig-like_dom_sf"/>
</dbReference>
<dbReference type="CDD" id="cd21009">
    <property type="entry name" value="IgC1_MHC_II_alpha_HLA-DM"/>
    <property type="match status" value="1"/>
</dbReference>
<evidence type="ECO:0000256" key="10">
    <source>
        <dbReference type="ARBA" id="ARBA00023157"/>
    </source>
</evidence>
<organism evidence="19 20">
    <name type="scientific">Rhinolophus ferrumequinum</name>
    <name type="common">Greater horseshoe bat</name>
    <dbReference type="NCBI Taxonomy" id="59479"/>
    <lineage>
        <taxon>Eukaryota</taxon>
        <taxon>Metazoa</taxon>
        <taxon>Chordata</taxon>
        <taxon>Craniata</taxon>
        <taxon>Vertebrata</taxon>
        <taxon>Euteleostomi</taxon>
        <taxon>Mammalia</taxon>
        <taxon>Eutheria</taxon>
        <taxon>Laurasiatheria</taxon>
        <taxon>Chiroptera</taxon>
        <taxon>Yinpterochiroptera</taxon>
        <taxon>Rhinolophoidea</taxon>
        <taxon>Rhinolophidae</taxon>
        <taxon>Rhinolophinae</taxon>
        <taxon>Rhinolophus</taxon>
    </lineage>
</organism>
<dbReference type="InterPro" id="IPR000353">
    <property type="entry name" value="MHC_II_b_N"/>
</dbReference>
<keyword evidence="6" id="KW-0391">Immunity</keyword>
<dbReference type="InterPro" id="IPR003006">
    <property type="entry name" value="Ig/MHC_CS"/>
</dbReference>
<feature type="transmembrane region" description="Helical" evidence="16">
    <location>
        <begin position="266"/>
        <end position="286"/>
    </location>
</feature>
<feature type="signal peptide" evidence="17">
    <location>
        <begin position="1"/>
        <end position="26"/>
    </location>
</feature>
<evidence type="ECO:0000256" key="6">
    <source>
        <dbReference type="ARBA" id="ARBA00022859"/>
    </source>
</evidence>
<evidence type="ECO:0000256" key="15">
    <source>
        <dbReference type="RuleBase" id="RU004238"/>
    </source>
</evidence>
<keyword evidence="9 16" id="KW-0472">Membrane</keyword>
<evidence type="ECO:0000256" key="2">
    <source>
        <dbReference type="ARBA" id="ARBA00007394"/>
    </source>
</evidence>
<feature type="transmembrane region" description="Helical" evidence="16">
    <location>
        <begin position="234"/>
        <end position="254"/>
    </location>
</feature>
<dbReference type="AlphaFoldDB" id="A0A671F146"/>
<evidence type="ECO:0000313" key="20">
    <source>
        <dbReference type="Proteomes" id="UP000472240"/>
    </source>
</evidence>
<dbReference type="CDD" id="cd21002">
    <property type="entry name" value="IgC1_MHC_II_beta_HLA-DM"/>
    <property type="match status" value="1"/>
</dbReference>
<gene>
    <name evidence="19" type="primary">LOC117020412</name>
</gene>
<keyword evidence="11" id="KW-0325">Glycoprotein</keyword>
<keyword evidence="13" id="KW-0458">Lysosome</keyword>
<reference evidence="19 20" key="1">
    <citation type="journal article" date="2015" name="Annu Rev Anim Biosci">
        <title>The Genome 10K Project: a way forward.</title>
        <authorList>
            <person name="Koepfli K.P."/>
            <person name="Paten B."/>
            <person name="O'Brien S.J."/>
            <person name="Koepfli K.P."/>
            <person name="Paten B."/>
            <person name="Antunes A."/>
            <person name="Belov K."/>
            <person name="Bustamante C."/>
            <person name="Castoe T.A."/>
            <person name="Clawson H."/>
            <person name="Crawford A.J."/>
            <person name="Diekhans M."/>
            <person name="Distel D."/>
            <person name="Durbin R."/>
            <person name="Earl D."/>
            <person name="Fujita M.K."/>
            <person name="Gamble T."/>
            <person name="Georges A."/>
            <person name="Gemmell N."/>
            <person name="Gilbert M.T."/>
            <person name="Graves J.M."/>
            <person name="Green R.E."/>
            <person name="Hickey G."/>
            <person name="Jarvis E.D."/>
            <person name="Johnson W."/>
            <person name="Komissarov A."/>
            <person name="Korf I."/>
            <person name="Kuhn R."/>
            <person name="Larkin D.M."/>
            <person name="Lewin H."/>
            <person name="Lopez J.V."/>
            <person name="Ma J."/>
            <person name="Marques-Bonet T."/>
            <person name="Miller W."/>
            <person name="Murphy R."/>
            <person name="Pevzner P."/>
            <person name="Shapiro B."/>
            <person name="Steiner C."/>
            <person name="Tamazian G."/>
            <person name="Venkatesh B."/>
            <person name="Wang J."/>
            <person name="Wayne R."/>
            <person name="Wiley E."/>
            <person name="Yang H."/>
            <person name="Zhang G."/>
            <person name="Haussler D."/>
            <person name="Ryder O."/>
            <person name="O'Brien S.J."/>
        </authorList>
    </citation>
    <scope>NUCLEOTIDE SEQUENCE</scope>
</reference>
<dbReference type="KEGG" id="rfq:117020412"/>
<dbReference type="GeneTree" id="ENSGT00940000161157"/>
<evidence type="ECO:0000259" key="18">
    <source>
        <dbReference type="PROSITE" id="PS50835"/>
    </source>
</evidence>
<dbReference type="GO" id="GO:0031902">
    <property type="term" value="C:late endosome membrane"/>
    <property type="evidence" value="ECO:0007669"/>
    <property type="project" value="UniProtKB-SubCell"/>
</dbReference>
<dbReference type="PROSITE" id="PS00290">
    <property type="entry name" value="IG_MHC"/>
    <property type="match status" value="2"/>
</dbReference>
<keyword evidence="4 17" id="KW-0732">Signal</keyword>
<evidence type="ECO:0000256" key="17">
    <source>
        <dbReference type="SAM" id="SignalP"/>
    </source>
</evidence>
<evidence type="ECO:0000256" key="12">
    <source>
        <dbReference type="ARBA" id="ARBA00023182"/>
    </source>
</evidence>
<dbReference type="Pfam" id="PF00969">
    <property type="entry name" value="MHC_II_beta"/>
    <property type="match status" value="1"/>
</dbReference>
<dbReference type="Gene3D" id="2.60.40.10">
    <property type="entry name" value="Immunoglobulins"/>
    <property type="match status" value="2"/>
</dbReference>
<dbReference type="PANTHER" id="PTHR19944">
    <property type="entry name" value="MHC CLASS II-RELATED"/>
    <property type="match status" value="1"/>
</dbReference>
<dbReference type="InterPro" id="IPR013783">
    <property type="entry name" value="Ig-like_fold"/>
</dbReference>
<proteinExistence type="inferred from homology"/>
<sequence length="527" mass="58473">MDHEKSPGAALLRLLHLLWLLPLSWTALQVPTSGWRNDLQNHTFQHTMFCQNGTPSVGLSETYDGDQLFSFDFSRNTRVPRLPEFADWAQKSGDNSTILFDERFCQDMMQKIGPRFEGQIPVSRGFPVVEVFTLKPLEFGKPNTLVCFVSNLFPPTLTVNWQHHSTPVEGVRPTFVSAVDGLSFQAFSYLNFTPSHSDLYSCIVTHEIDSYTAIAYWVPQNALPSDLLENVLCGVAFGLGVLGILAGSVLIIYFRRPCSGEQIMTTLLRLLLGLSLGCTGAGGFVAHVESTCLLDDNGTARDFTYCISFNKDLLTCWDPNEHQMAPCEFGALHGLATSLSIYLNTHRVLIQRLSQGLQDCTTHTQPFWGSLTHRTRPPSVQVAKTTPFNTREPVMLACYVWGFYPADVTITWWKNGQLVLPHSSAQKIAQPNGDWTYQTLSHLATNPSFWDTYTCVVEHVGAAEPIRQDWTPGLSRQQIVKVSVAAVTLVLGFIILSLGFLSCQRAGSSGYTSLPGANYPEAGRHIS</sequence>
<reference evidence="20" key="3">
    <citation type="submission" date="2018-12" db="EMBL/GenBank/DDBJ databases">
        <title>G10K-VGP greater horseshoe bat female genome, primary haplotype.</title>
        <authorList>
            <person name="Teeling E."/>
            <person name="Myers G."/>
            <person name="Vernes S."/>
            <person name="Pippel M."/>
            <person name="Winkler S."/>
            <person name="Fedrigo O."/>
            <person name="Rhie A."/>
            <person name="Koren S."/>
            <person name="Phillippy A."/>
            <person name="Lewin H."/>
            <person name="Damas J."/>
            <person name="Howe K."/>
            <person name="Mountcastle J."/>
            <person name="Jarvis E.D."/>
        </authorList>
    </citation>
    <scope>NUCLEOTIDE SEQUENCE [LARGE SCALE GENOMIC DNA]</scope>
</reference>
<dbReference type="GO" id="GO:0019886">
    <property type="term" value="P:antigen processing and presentation of exogenous peptide antigen via MHC class II"/>
    <property type="evidence" value="ECO:0007669"/>
    <property type="project" value="UniProtKB-ARBA"/>
</dbReference>
<reference evidence="19 20" key="2">
    <citation type="journal article" date="2018" name="Annu Rev Anim Biosci">
        <title>Bat Biology, Genomes, and the Bat1K Project: To Generate Chromosome-Level Genomes for All Living Bat Species.</title>
        <authorList>
            <person name="Teeling E.C."/>
            <person name="Vernes S.C."/>
            <person name="Davalos L.M."/>
            <person name="Ray D.A."/>
            <person name="Gilbert M.T.P."/>
            <person name="Myers E."/>
        </authorList>
    </citation>
    <scope>NUCLEOTIDE SEQUENCE</scope>
</reference>
<feature type="domain" description="Ig-like" evidence="18">
    <location>
        <begin position="377"/>
        <end position="471"/>
    </location>
</feature>
<evidence type="ECO:0000256" key="8">
    <source>
        <dbReference type="ARBA" id="ARBA00023130"/>
    </source>
</evidence>
<evidence type="ECO:0000256" key="3">
    <source>
        <dbReference type="ARBA" id="ARBA00022692"/>
    </source>
</evidence>
<feature type="chain" id="PRO_5025659731" description="Ig-like domain-containing protein" evidence="17">
    <location>
        <begin position="27"/>
        <end position="527"/>
    </location>
</feature>
<evidence type="ECO:0000256" key="4">
    <source>
        <dbReference type="ARBA" id="ARBA00022729"/>
    </source>
</evidence>